<keyword evidence="3" id="KW-1185">Reference proteome</keyword>
<protein>
    <submittedName>
        <fullName evidence="2">Uncharacterized protein</fullName>
    </submittedName>
</protein>
<gene>
    <name evidence="2" type="ORF">K470DRAFT_268030</name>
</gene>
<evidence type="ECO:0000256" key="1">
    <source>
        <dbReference type="SAM" id="MobiDB-lite"/>
    </source>
</evidence>
<feature type="compositionally biased region" description="Acidic residues" evidence="1">
    <location>
        <begin position="277"/>
        <end position="286"/>
    </location>
</feature>
<accession>A0A6A7C844</accession>
<proteinExistence type="predicted"/>
<feature type="compositionally biased region" description="Acidic residues" evidence="1">
    <location>
        <begin position="188"/>
        <end position="204"/>
    </location>
</feature>
<dbReference type="AlphaFoldDB" id="A0A6A7C844"/>
<sequence length="286" mass="31051">MYNASDPRFRRRLTELGETVENARGQARDGLFIVGVNCIQPCLTRISQCFEASCPGLNTQRSRRLRARSRGRAELSFDFYDDWDDDGAGTPNDELDRLLVGGNAGYGAISASQSRGGMSYVPERGEERGDKRGWIPLPDEGWLARVFGGARPPERGVKLKSEFEERMQQRPGCGSVAESTSSRSDLFLSDEDQQEDAVPLDDEFATVLERRPVEGDPEAGGRTRAVSSSSGGRRIKGRKGRASGSSNSSVGTRRTVSGSSVTQLGRGIEKQNKAGEGEDIPVDDAG</sequence>
<feature type="compositionally biased region" description="Low complexity" evidence="1">
    <location>
        <begin position="242"/>
        <end position="257"/>
    </location>
</feature>
<evidence type="ECO:0000313" key="3">
    <source>
        <dbReference type="Proteomes" id="UP000799421"/>
    </source>
</evidence>
<name>A0A6A7C844_9PEZI</name>
<reference evidence="2" key="1">
    <citation type="journal article" date="2020" name="Stud. Mycol.">
        <title>101 Dothideomycetes genomes: a test case for predicting lifestyles and emergence of pathogens.</title>
        <authorList>
            <person name="Haridas S."/>
            <person name="Albert R."/>
            <person name="Binder M."/>
            <person name="Bloem J."/>
            <person name="Labutti K."/>
            <person name="Salamov A."/>
            <person name="Andreopoulos B."/>
            <person name="Baker S."/>
            <person name="Barry K."/>
            <person name="Bills G."/>
            <person name="Bluhm B."/>
            <person name="Cannon C."/>
            <person name="Castanera R."/>
            <person name="Culley D."/>
            <person name="Daum C."/>
            <person name="Ezra D."/>
            <person name="Gonzalez J."/>
            <person name="Henrissat B."/>
            <person name="Kuo A."/>
            <person name="Liang C."/>
            <person name="Lipzen A."/>
            <person name="Lutzoni F."/>
            <person name="Magnuson J."/>
            <person name="Mondo S."/>
            <person name="Nolan M."/>
            <person name="Ohm R."/>
            <person name="Pangilinan J."/>
            <person name="Park H.-J."/>
            <person name="Ramirez L."/>
            <person name="Alfaro M."/>
            <person name="Sun H."/>
            <person name="Tritt A."/>
            <person name="Yoshinaga Y."/>
            <person name="Zwiers L.-H."/>
            <person name="Turgeon B."/>
            <person name="Goodwin S."/>
            <person name="Spatafora J."/>
            <person name="Crous P."/>
            <person name="Grigoriev I."/>
        </authorList>
    </citation>
    <scope>NUCLEOTIDE SEQUENCE</scope>
    <source>
        <strain evidence="2">CBS 480.64</strain>
    </source>
</reference>
<evidence type="ECO:0000313" key="2">
    <source>
        <dbReference type="EMBL" id="KAF2863610.1"/>
    </source>
</evidence>
<feature type="region of interest" description="Disordered" evidence="1">
    <location>
        <begin position="111"/>
        <end position="133"/>
    </location>
</feature>
<organism evidence="2 3">
    <name type="scientific">Piedraia hortae CBS 480.64</name>
    <dbReference type="NCBI Taxonomy" id="1314780"/>
    <lineage>
        <taxon>Eukaryota</taxon>
        <taxon>Fungi</taxon>
        <taxon>Dikarya</taxon>
        <taxon>Ascomycota</taxon>
        <taxon>Pezizomycotina</taxon>
        <taxon>Dothideomycetes</taxon>
        <taxon>Dothideomycetidae</taxon>
        <taxon>Capnodiales</taxon>
        <taxon>Piedraiaceae</taxon>
        <taxon>Piedraia</taxon>
    </lineage>
</organism>
<feature type="region of interest" description="Disordered" evidence="1">
    <location>
        <begin position="165"/>
        <end position="286"/>
    </location>
</feature>
<dbReference type="OrthoDB" id="5421971at2759"/>
<feature type="compositionally biased region" description="Basic and acidic residues" evidence="1">
    <location>
        <begin position="123"/>
        <end position="133"/>
    </location>
</feature>
<dbReference type="EMBL" id="MU005960">
    <property type="protein sequence ID" value="KAF2863610.1"/>
    <property type="molecule type" value="Genomic_DNA"/>
</dbReference>
<dbReference type="Proteomes" id="UP000799421">
    <property type="component" value="Unassembled WGS sequence"/>
</dbReference>
<feature type="compositionally biased region" description="Basic and acidic residues" evidence="1">
    <location>
        <begin position="267"/>
        <end position="276"/>
    </location>
</feature>